<evidence type="ECO:0000313" key="1">
    <source>
        <dbReference type="EMBL" id="SPF47405.1"/>
    </source>
</evidence>
<name>A0A2U3L661_9BACT</name>
<evidence type="ECO:0000313" key="2">
    <source>
        <dbReference type="Proteomes" id="UP000238701"/>
    </source>
</evidence>
<dbReference type="EMBL" id="OMOD01000171">
    <property type="protein sequence ID" value="SPF47405.1"/>
    <property type="molecule type" value="Genomic_DNA"/>
</dbReference>
<accession>A0A2U3L661</accession>
<gene>
    <name evidence="1" type="ORF">SBA1_740019</name>
</gene>
<dbReference type="PROSITE" id="PS51257">
    <property type="entry name" value="PROKAR_LIPOPROTEIN"/>
    <property type="match status" value="1"/>
</dbReference>
<protein>
    <recommendedName>
        <fullName evidence="3">Lipoprotein</fullName>
    </recommendedName>
</protein>
<reference evidence="2" key="1">
    <citation type="submission" date="2018-02" db="EMBL/GenBank/DDBJ databases">
        <authorList>
            <person name="Hausmann B."/>
        </authorList>
    </citation>
    <scope>NUCLEOTIDE SEQUENCE [LARGE SCALE GENOMIC DNA]</scope>
    <source>
        <strain evidence="2">Peat soil MAG SbA1</strain>
    </source>
</reference>
<dbReference type="AlphaFoldDB" id="A0A2U3L661"/>
<organism evidence="1 2">
    <name type="scientific">Candidatus Sulfotelmatobacter kueseliae</name>
    <dbReference type="NCBI Taxonomy" id="2042962"/>
    <lineage>
        <taxon>Bacteria</taxon>
        <taxon>Pseudomonadati</taxon>
        <taxon>Acidobacteriota</taxon>
        <taxon>Terriglobia</taxon>
        <taxon>Terriglobales</taxon>
        <taxon>Candidatus Korobacteraceae</taxon>
        <taxon>Candidatus Sulfotelmatobacter</taxon>
    </lineage>
</organism>
<sequence>MLRIESHVFGKCVLAALAIVFVLGCSVNVKKEANGEDKQVDINTPVGGIHVSKGVDPVEVGLAVYPGARLKEKNAGGDSKSANVNISGFGYGVRVVALEYESDDSPSKLIAFYKDQLKKYGDVLVCHTTHLDVDTDIKESDHGSHELTCEGSGSNIELKVGTKENQHIVAVEPEGKGSSFSLVYVRTHGKEADI</sequence>
<evidence type="ECO:0008006" key="3">
    <source>
        <dbReference type="Google" id="ProtNLM"/>
    </source>
</evidence>
<dbReference type="Proteomes" id="UP000238701">
    <property type="component" value="Unassembled WGS sequence"/>
</dbReference>
<dbReference type="OrthoDB" id="119905at2"/>
<proteinExistence type="predicted"/>